<comment type="caution">
    <text evidence="1">The sequence shown here is derived from an EMBL/GenBank/DDBJ whole genome shotgun (WGS) entry which is preliminary data.</text>
</comment>
<reference evidence="1 2" key="1">
    <citation type="submission" date="2020-09" db="EMBL/GenBank/DDBJ databases">
        <title>Genome sequences of type strains of Chitinophaga qingshengii and Chitinophaga varians.</title>
        <authorList>
            <person name="Kittiwongwattana C."/>
        </authorList>
    </citation>
    <scope>NUCLEOTIDE SEQUENCE [LARGE SCALE GENOMIC DNA]</scope>
    <source>
        <strain evidence="1 2">JCM 30026</strain>
    </source>
</reference>
<dbReference type="Proteomes" id="UP000659124">
    <property type="component" value="Unassembled WGS sequence"/>
</dbReference>
<proteinExistence type="predicted"/>
<evidence type="ECO:0000313" key="2">
    <source>
        <dbReference type="Proteomes" id="UP000659124"/>
    </source>
</evidence>
<dbReference type="RefSeq" id="WP_188092176.1">
    <property type="nucleotide sequence ID" value="NZ_JACVFC010000030.1"/>
</dbReference>
<sequence>NCTVSDEKTVIVRTMPKAVITKDEIKQCAKGTFDIEANEPPADQKGEWSFVGADLGAKITSPNSFKTTVTGVPNGSTVQLKWTVTNINLSAC</sequence>
<organism evidence="1 2">
    <name type="scientific">Chitinophaga qingshengii</name>
    <dbReference type="NCBI Taxonomy" id="1569794"/>
    <lineage>
        <taxon>Bacteria</taxon>
        <taxon>Pseudomonadati</taxon>
        <taxon>Bacteroidota</taxon>
        <taxon>Chitinophagia</taxon>
        <taxon>Chitinophagales</taxon>
        <taxon>Chitinophagaceae</taxon>
        <taxon>Chitinophaga</taxon>
    </lineage>
</organism>
<name>A0ABR7TZI3_9BACT</name>
<dbReference type="EMBL" id="JACVFC010000030">
    <property type="protein sequence ID" value="MBC9935081.1"/>
    <property type="molecule type" value="Genomic_DNA"/>
</dbReference>
<feature type="non-terminal residue" evidence="1">
    <location>
        <position position="92"/>
    </location>
</feature>
<keyword evidence="2" id="KW-1185">Reference proteome</keyword>
<evidence type="ECO:0000313" key="1">
    <source>
        <dbReference type="EMBL" id="MBC9935081.1"/>
    </source>
</evidence>
<accession>A0ABR7TZI3</accession>
<gene>
    <name evidence="1" type="ORF">ICL07_32230</name>
</gene>
<feature type="non-terminal residue" evidence="1">
    <location>
        <position position="1"/>
    </location>
</feature>
<protein>
    <recommendedName>
        <fullName evidence="3">DUF11 domain-containing protein</fullName>
    </recommendedName>
</protein>
<evidence type="ECO:0008006" key="3">
    <source>
        <dbReference type="Google" id="ProtNLM"/>
    </source>
</evidence>